<dbReference type="PANTHER" id="PTHR33507">
    <property type="entry name" value="INNER MEMBRANE PROTEIN YBBJ"/>
    <property type="match status" value="1"/>
</dbReference>
<feature type="transmembrane region" description="Helical" evidence="5">
    <location>
        <begin position="79"/>
        <end position="110"/>
    </location>
</feature>
<feature type="domain" description="NfeD integral membrane" evidence="7">
    <location>
        <begin position="25"/>
        <end position="137"/>
    </location>
</feature>
<evidence type="ECO:0000256" key="5">
    <source>
        <dbReference type="SAM" id="Phobius"/>
    </source>
</evidence>
<keyword evidence="3 5" id="KW-1133">Transmembrane helix</keyword>
<feature type="transmembrane region" description="Helical" evidence="5">
    <location>
        <begin position="20"/>
        <end position="42"/>
    </location>
</feature>
<evidence type="ECO:0000313" key="8">
    <source>
        <dbReference type="EMBL" id="GAA3716827.1"/>
    </source>
</evidence>
<dbReference type="InterPro" id="IPR056739">
    <property type="entry name" value="NfeD_membrane"/>
</dbReference>
<reference evidence="9" key="1">
    <citation type="journal article" date="2019" name="Int. J. Syst. Evol. Microbiol.">
        <title>The Global Catalogue of Microorganisms (GCM) 10K type strain sequencing project: providing services to taxonomists for standard genome sequencing and annotation.</title>
        <authorList>
            <consortium name="The Broad Institute Genomics Platform"/>
            <consortium name="The Broad Institute Genome Sequencing Center for Infectious Disease"/>
            <person name="Wu L."/>
            <person name="Ma J."/>
        </authorList>
    </citation>
    <scope>NUCLEOTIDE SEQUENCE [LARGE SCALE GENOMIC DNA]</scope>
    <source>
        <strain evidence="9">JCM 16981</strain>
    </source>
</reference>
<accession>A0ABP7EDE5</accession>
<dbReference type="Gene3D" id="2.40.50.140">
    <property type="entry name" value="Nucleic acid-binding proteins"/>
    <property type="match status" value="1"/>
</dbReference>
<comment type="subcellular location">
    <subcellularLocation>
        <location evidence="1">Membrane</location>
        <topology evidence="1">Multi-pass membrane protein</topology>
    </subcellularLocation>
</comment>
<evidence type="ECO:0000259" key="7">
    <source>
        <dbReference type="Pfam" id="PF24961"/>
    </source>
</evidence>
<dbReference type="PANTHER" id="PTHR33507:SF3">
    <property type="entry name" value="INNER MEMBRANE PROTEIN YBBJ"/>
    <property type="match status" value="1"/>
</dbReference>
<evidence type="ECO:0000313" key="9">
    <source>
        <dbReference type="Proteomes" id="UP001500920"/>
    </source>
</evidence>
<keyword evidence="4 5" id="KW-0472">Membrane</keyword>
<sequence length="227" mass="25216">MAILDSFLLGSLITTFRDVVTMPLIAFILLSIFFLGLIYQLFSENFNLLGLLSFLSIIVFYAGHLLVGDYNGLSLSLFILGMMFIIIEFFVIGAILGILGGLMLLFSILLVSDDMLLFSIFLATIILLALVEWVIFVKFKKKKIPFLSRLILEDATDKESGYTSFDDRSYLLGEAAKTVTPLRPSGTIKFGDQRIDAVAEGAFIEGNVDVKVIHVEGTRVVVRPLEE</sequence>
<evidence type="ECO:0000256" key="1">
    <source>
        <dbReference type="ARBA" id="ARBA00004141"/>
    </source>
</evidence>
<feature type="transmembrane region" description="Helical" evidence="5">
    <location>
        <begin position="48"/>
        <end position="67"/>
    </location>
</feature>
<feature type="domain" description="NfeD-like C-terminal" evidence="6">
    <location>
        <begin position="171"/>
        <end position="224"/>
    </location>
</feature>
<dbReference type="InterPro" id="IPR012340">
    <property type="entry name" value="NA-bd_OB-fold"/>
</dbReference>
<dbReference type="Proteomes" id="UP001500920">
    <property type="component" value="Unassembled WGS sequence"/>
</dbReference>
<dbReference type="RefSeq" id="WP_344700929.1">
    <property type="nucleotide sequence ID" value="NZ_BAABCK010000012.1"/>
</dbReference>
<proteinExistence type="predicted"/>
<evidence type="ECO:0000259" key="6">
    <source>
        <dbReference type="Pfam" id="PF01957"/>
    </source>
</evidence>
<keyword evidence="9" id="KW-1185">Reference proteome</keyword>
<keyword evidence="2 5" id="KW-0812">Transmembrane</keyword>
<name>A0ABP7EDE5_9STAP</name>
<feature type="transmembrane region" description="Helical" evidence="5">
    <location>
        <begin position="116"/>
        <end position="139"/>
    </location>
</feature>
<evidence type="ECO:0000256" key="3">
    <source>
        <dbReference type="ARBA" id="ARBA00022989"/>
    </source>
</evidence>
<gene>
    <name evidence="8" type="ORF">GCM10022378_03790</name>
</gene>
<dbReference type="InterPro" id="IPR002810">
    <property type="entry name" value="NfeD-like_C"/>
</dbReference>
<comment type="caution">
    <text evidence="8">The sequence shown here is derived from an EMBL/GenBank/DDBJ whole genome shotgun (WGS) entry which is preliminary data.</text>
</comment>
<dbReference type="EMBL" id="BAABCK010000012">
    <property type="protein sequence ID" value="GAA3716827.1"/>
    <property type="molecule type" value="Genomic_DNA"/>
</dbReference>
<evidence type="ECO:0000256" key="2">
    <source>
        <dbReference type="ARBA" id="ARBA00022692"/>
    </source>
</evidence>
<organism evidence="8 9">
    <name type="scientific">Salinicoccus jeotgali</name>
    <dbReference type="NCBI Taxonomy" id="381634"/>
    <lineage>
        <taxon>Bacteria</taxon>
        <taxon>Bacillati</taxon>
        <taxon>Bacillota</taxon>
        <taxon>Bacilli</taxon>
        <taxon>Bacillales</taxon>
        <taxon>Staphylococcaceae</taxon>
        <taxon>Salinicoccus</taxon>
    </lineage>
</organism>
<evidence type="ECO:0000256" key="4">
    <source>
        <dbReference type="ARBA" id="ARBA00023136"/>
    </source>
</evidence>
<dbReference type="InterPro" id="IPR052165">
    <property type="entry name" value="Membrane_assoc_protease"/>
</dbReference>
<protein>
    <submittedName>
        <fullName evidence="8">NfeD family protein</fullName>
    </submittedName>
</protein>
<dbReference type="Pfam" id="PF01957">
    <property type="entry name" value="NfeD"/>
    <property type="match status" value="1"/>
</dbReference>
<dbReference type="Pfam" id="PF24961">
    <property type="entry name" value="NfeD_membrane"/>
    <property type="match status" value="1"/>
</dbReference>